<dbReference type="SMART" id="SM00181">
    <property type="entry name" value="EGF"/>
    <property type="match status" value="1"/>
</dbReference>
<dbReference type="AlphaFoldDB" id="A0A8T2KHZ5"/>
<keyword evidence="4 7" id="KW-0175">Coiled coil</keyword>
<evidence type="ECO:0000256" key="3">
    <source>
        <dbReference type="ARBA" id="ARBA00022729"/>
    </source>
</evidence>
<keyword evidence="13" id="KW-1185">Reference proteome</keyword>
<keyword evidence="2" id="KW-0964">Secreted</keyword>
<dbReference type="InterPro" id="IPR000742">
    <property type="entry name" value="EGF"/>
</dbReference>
<dbReference type="EMBL" id="JAACNH010000001">
    <property type="protein sequence ID" value="KAG8454201.1"/>
    <property type="molecule type" value="Genomic_DNA"/>
</dbReference>
<comment type="caution">
    <text evidence="6">Lacks conserved residue(s) required for the propagation of feature annotation.</text>
</comment>
<dbReference type="GO" id="GO:0030948">
    <property type="term" value="P:negative regulation of vascular endothelial growth factor receptor signaling pathway"/>
    <property type="evidence" value="ECO:0007669"/>
    <property type="project" value="TreeGrafter"/>
</dbReference>
<evidence type="ECO:0000256" key="4">
    <source>
        <dbReference type="ARBA" id="ARBA00023054"/>
    </source>
</evidence>
<dbReference type="InterPro" id="IPR050392">
    <property type="entry name" value="Collagen/C1q_domain"/>
</dbReference>
<evidence type="ECO:0000259" key="10">
    <source>
        <dbReference type="PROSITE" id="PS50871"/>
    </source>
</evidence>
<dbReference type="CDD" id="cd00054">
    <property type="entry name" value="EGF_CA"/>
    <property type="match status" value="1"/>
</dbReference>
<feature type="compositionally biased region" description="Polar residues" evidence="8">
    <location>
        <begin position="35"/>
        <end position="48"/>
    </location>
</feature>
<evidence type="ECO:0000256" key="7">
    <source>
        <dbReference type="SAM" id="Coils"/>
    </source>
</evidence>
<dbReference type="SUPFAM" id="SSF49842">
    <property type="entry name" value="TNF-like"/>
    <property type="match status" value="1"/>
</dbReference>
<dbReference type="SMART" id="SM00179">
    <property type="entry name" value="EGF_CA"/>
    <property type="match status" value="1"/>
</dbReference>
<feature type="coiled-coil region" evidence="7">
    <location>
        <begin position="415"/>
        <end position="442"/>
    </location>
</feature>
<name>A0A8T2KHZ5_9PIPI</name>
<feature type="region of interest" description="Disordered" evidence="8">
    <location>
        <begin position="35"/>
        <end position="55"/>
    </location>
</feature>
<dbReference type="SMART" id="SM00110">
    <property type="entry name" value="C1Q"/>
    <property type="match status" value="1"/>
</dbReference>
<feature type="disulfide bond" evidence="6">
    <location>
        <begin position="783"/>
        <end position="792"/>
    </location>
</feature>
<dbReference type="InterPro" id="IPR001881">
    <property type="entry name" value="EGF-like_Ca-bd_dom"/>
</dbReference>
<evidence type="ECO:0000256" key="2">
    <source>
        <dbReference type="ARBA" id="ARBA00022525"/>
    </source>
</evidence>
<dbReference type="PRINTS" id="PR00007">
    <property type="entry name" value="COMPLEMNTC1Q"/>
</dbReference>
<dbReference type="Proteomes" id="UP000812440">
    <property type="component" value="Chromosome 1"/>
</dbReference>
<dbReference type="PROSITE" id="PS00010">
    <property type="entry name" value="ASX_HYDROXYL"/>
    <property type="match status" value="1"/>
</dbReference>
<sequence>MKHKIVTSLEWKCCPGYTGHQCQLTAKQVHPQVHNRQAESSLAASNSVDFDKKDDQASEAVHQKLSDEIYSQDLKITQLKRQVENISTNMSHVHLALNSLEEKINEDNKGNSIQSFLKDLKSKSITELIKEIVKDQLTQMDMQETVAQLYKSMSGISVELEKTKEAVKVLNNTVIASSHKCSFEKEKTPTMDDVLELKTRVEHLKDTAFVCSTSFKEMEEKHNALEKELANEKLRSNFYFESLNSTLSKMKEIHGQLLTDKNAGAQLGSTVHVPVENNITDYLVSMQDKMRKQNIMMLQLYDDINAQDSKINNFSNTLDLQRQSIEQACEDRFSSCKDAFQKVMKGTEENVHVLNKTVSDVVLPLDDTIDKMKEQINDLCYDMEILQPLIEKGAPFSMTNEYEHRNDISEMKMKIEMLTTSLSNLNTKVEELNKGQVKLQNDGESREKVFDRRVTECLTQVEDGLNKTMDIINSAVDSIRDNYELKSQTTFADNESRLNNDTTERLDRVLSVFPTIIQMNETLQSLVNRNINKPGFELFTNPNNADEISFSNSFFNLSKKVNQILSTLDFNQMTVTQIEEKLQRLDKNCSSCGARLQSREYQVSQNNVTTFQRTNKEEEKGQKEIYSRIKALEFKTIRLSTSISPLNKTASEAQSLCQIAFINIKKVNESVPQLIKTAQPNITSLQGGFEELIKSLIEVKTETILSNVTSYIDKTLNNQMKVFNKKTVPPKKPSANSTSSTVGRNQRNTDVAHQVEEFSSCITSPCYNGGTCINEKKSFVCACRHPFGGVNCTIKISDENAHSPDFSKGSYRFAPIVAFFVAHTYGMTTPGPIRFNNLYVNYGSSYTPSTGKFIVPYLGVYIFKYTIESFSPRISGFLVVDGVDKIAFQSENINNNMYSDRIITGDALLELNYGQEVWLRLSAGSIPAQYPPVTTFSGYLLYRT</sequence>
<dbReference type="InterPro" id="IPR000152">
    <property type="entry name" value="EGF-type_Asp/Asn_hydroxyl_site"/>
</dbReference>
<keyword evidence="5 6" id="KW-1015">Disulfide bond</keyword>
<dbReference type="GO" id="GO:0005509">
    <property type="term" value="F:calcium ion binding"/>
    <property type="evidence" value="ECO:0007669"/>
    <property type="project" value="InterPro"/>
</dbReference>
<dbReference type="PROSITE" id="PS50026">
    <property type="entry name" value="EGF_3"/>
    <property type="match status" value="1"/>
</dbReference>
<reference evidence="12" key="1">
    <citation type="thesis" date="2020" institute="ProQuest LLC" country="789 East Eisenhower Parkway, Ann Arbor, MI, USA">
        <title>Comparative Genomics and Chromosome Evolution.</title>
        <authorList>
            <person name="Mudd A.B."/>
        </authorList>
    </citation>
    <scope>NUCLEOTIDE SEQUENCE</scope>
    <source>
        <strain evidence="12">Female2</strain>
        <tissue evidence="12">Blood</tissue>
    </source>
</reference>
<feature type="domain" description="C1q" evidence="10">
    <location>
        <begin position="812"/>
        <end position="944"/>
    </location>
</feature>
<dbReference type="GO" id="GO:0090051">
    <property type="term" value="P:negative regulation of cell migration involved in sprouting angiogenesis"/>
    <property type="evidence" value="ECO:0007669"/>
    <property type="project" value="TreeGrafter"/>
</dbReference>
<dbReference type="PROSITE" id="PS01186">
    <property type="entry name" value="EGF_2"/>
    <property type="match status" value="1"/>
</dbReference>
<proteinExistence type="predicted"/>
<feature type="domain" description="EMI" evidence="11">
    <location>
        <begin position="1"/>
        <end position="24"/>
    </location>
</feature>
<feature type="region of interest" description="Disordered" evidence="8">
    <location>
        <begin position="726"/>
        <end position="747"/>
    </location>
</feature>
<gene>
    <name evidence="12" type="ORF">GDO86_000731</name>
</gene>
<keyword evidence="3" id="KW-0732">Signal</keyword>
<evidence type="ECO:0000259" key="11">
    <source>
        <dbReference type="PROSITE" id="PS51041"/>
    </source>
</evidence>
<evidence type="ECO:0000256" key="8">
    <source>
        <dbReference type="SAM" id="MobiDB-lite"/>
    </source>
</evidence>
<comment type="caution">
    <text evidence="12">The sequence shown here is derived from an EMBL/GenBank/DDBJ whole genome shotgun (WGS) entry which is preliminary data.</text>
</comment>
<feature type="domain" description="EGF-like" evidence="9">
    <location>
        <begin position="757"/>
        <end position="793"/>
    </location>
</feature>
<dbReference type="Gene3D" id="2.10.25.10">
    <property type="entry name" value="Laminin"/>
    <property type="match status" value="1"/>
</dbReference>
<evidence type="ECO:0000313" key="12">
    <source>
        <dbReference type="EMBL" id="KAG8454201.1"/>
    </source>
</evidence>
<dbReference type="InterPro" id="IPR001073">
    <property type="entry name" value="C1q_dom"/>
</dbReference>
<evidence type="ECO:0000256" key="6">
    <source>
        <dbReference type="PROSITE-ProRule" id="PRU00076"/>
    </source>
</evidence>
<dbReference type="PROSITE" id="PS51041">
    <property type="entry name" value="EMI"/>
    <property type="match status" value="1"/>
</dbReference>
<dbReference type="GO" id="GO:0005576">
    <property type="term" value="C:extracellular region"/>
    <property type="evidence" value="ECO:0007669"/>
    <property type="project" value="UniProtKB-SubCell"/>
</dbReference>
<feature type="compositionally biased region" description="Polar residues" evidence="8">
    <location>
        <begin position="734"/>
        <end position="747"/>
    </location>
</feature>
<dbReference type="InterPro" id="IPR011489">
    <property type="entry name" value="EMI_domain"/>
</dbReference>
<evidence type="ECO:0000259" key="9">
    <source>
        <dbReference type="PROSITE" id="PS50026"/>
    </source>
</evidence>
<dbReference type="PANTHER" id="PTHR15427">
    <property type="entry name" value="EMILIN ELASTIN MICROFIBRIL INTERFACE-LOCATED PROTEIN ELASTIN MICROFIBRIL INTERFACER"/>
    <property type="match status" value="1"/>
</dbReference>
<evidence type="ECO:0008006" key="14">
    <source>
        <dbReference type="Google" id="ProtNLM"/>
    </source>
</evidence>
<dbReference type="InterPro" id="IPR008983">
    <property type="entry name" value="Tumour_necrosis_fac-like_dom"/>
</dbReference>
<dbReference type="FunFam" id="2.60.120.40:FF:000009">
    <property type="entry name" value="Multimerin-1"/>
    <property type="match status" value="1"/>
</dbReference>
<keyword evidence="6" id="KW-0245">EGF-like domain</keyword>
<dbReference type="SUPFAM" id="SSF57196">
    <property type="entry name" value="EGF/Laminin"/>
    <property type="match status" value="1"/>
</dbReference>
<dbReference type="PROSITE" id="PS50871">
    <property type="entry name" value="C1Q"/>
    <property type="match status" value="1"/>
</dbReference>
<accession>A0A8T2KHZ5</accession>
<dbReference type="OrthoDB" id="10044191at2759"/>
<evidence type="ECO:0000256" key="1">
    <source>
        <dbReference type="ARBA" id="ARBA00004613"/>
    </source>
</evidence>
<evidence type="ECO:0000313" key="13">
    <source>
        <dbReference type="Proteomes" id="UP000812440"/>
    </source>
</evidence>
<protein>
    <recommendedName>
        <fullName evidence="14">Multimerin-1</fullName>
    </recommendedName>
</protein>
<dbReference type="Gene3D" id="2.60.120.40">
    <property type="match status" value="1"/>
</dbReference>
<dbReference type="Pfam" id="PF00386">
    <property type="entry name" value="C1q"/>
    <property type="match status" value="1"/>
</dbReference>
<dbReference type="PROSITE" id="PS00022">
    <property type="entry name" value="EGF_1"/>
    <property type="match status" value="1"/>
</dbReference>
<evidence type="ECO:0000256" key="5">
    <source>
        <dbReference type="ARBA" id="ARBA00023157"/>
    </source>
</evidence>
<organism evidence="12 13">
    <name type="scientific">Hymenochirus boettgeri</name>
    <name type="common">Congo dwarf clawed frog</name>
    <dbReference type="NCBI Taxonomy" id="247094"/>
    <lineage>
        <taxon>Eukaryota</taxon>
        <taxon>Metazoa</taxon>
        <taxon>Chordata</taxon>
        <taxon>Craniata</taxon>
        <taxon>Vertebrata</taxon>
        <taxon>Euteleostomi</taxon>
        <taxon>Amphibia</taxon>
        <taxon>Batrachia</taxon>
        <taxon>Anura</taxon>
        <taxon>Pipoidea</taxon>
        <taxon>Pipidae</taxon>
        <taxon>Pipinae</taxon>
        <taxon>Hymenochirus</taxon>
    </lineage>
</organism>
<dbReference type="PANTHER" id="PTHR15427:SF3">
    <property type="entry name" value="MULTIMERIN-1"/>
    <property type="match status" value="1"/>
</dbReference>
<comment type="subcellular location">
    <subcellularLocation>
        <location evidence="1">Secreted</location>
    </subcellularLocation>
</comment>